<sequence length="1868" mass="212215">MIYHLYSVLDSTNVPENPIDLDAISTETLKKIIEWSNHHKQDETDSVDNSRKYKNHDEIPPWDKHFFNIKQEMIFEIIVAADHLGMTELLGMGCKTVADMIKGKTPEEVRQTFNIPNDLPPLQRAQPVTIILDDGSNTNIPEVIDLDVSHDDPSHNRRDRSSSASSQDIEVLPRPITSSNKRKKNKSSNSDEDNDDKEDLSRTTIQNDAEVCPICLEEWTNSGQHRIVATECGHLFGKICIEKWLRTSPKCPQCQSTVKKKDLRRIYCRALQVLDTSERDNAIRERDLEKKSRKKIAYEKAELQLAYDILKDQLKRLQNEHDRLLKVSHGLTNLGETIDDSTRTSLETIGNLALPPAINIRLETVVKIPEGMCRVLAYASSHQWLFVSQPTNNSLYPGYGIKKISLIDGGRAPEYTTLRHAKPIRDIQLHGDFLLSCAWDKTMRIFDYTRNTFNLLCECASQVWSCAWNLDDPNIIYAGLNSGRVQVFDRRQVQTGETTLSSSIETLSLSTTSPIVGLQYIQRNSNFQSSGLLVGSNDKSGFYEHIPNSEYRYHALPIDKNLSSLHYDSITNRLLASFRPQSSPARHELYELISRPIEDSEQSFIVSLQLIQTFMGSSINIVLSRSKILHKNFETYIVSSDNGSHGIELWNIRQPSETPSYKVPTQCDIVDVCLTRQHLCALADNQLNLIINSLLRLIKPKKQKQMAGHKIKLQSSDGDTFDVEVEIAKQSATIKTMLEDLGMDEEEDVIPLPNVNSAILKKVIQWATHHKDDPPPPEDDENREKNTNDISSWDQDFLKVDQGTLFELILAANYLDIKGLLDVTCKTVANMIKGKTPEEIRRTFNIKNDFTPQEIIENELPNIREMNNRILQTNRTINTDVFSRPVIKNNLNEQLKIYYAYRDEATRERVNNAENRPLSQLTFRHFPDVPSNTRRHTISLHILSVNPKTDSTSLKKSSNEIDDLQRNSSINDVSSISPLPTSHIYSDHSTLHRSASLTIDRSFSFSSSSSSHSKNDRSISNTLCPICQIPFDIAGIHRPVNDACGHTTCFQCFKTIMINATGCSLCQKEEELNSQLSDQSYDSVKRIKISDKFQRSDQSVDLNHVEDAFFDEWSLDQSSSTKKSLKSIKSFDGNNAAAAAAAAADDDDDDTDFETYEQIAPIDDDDEEQCDKATWISADVHDDGPEYRDKKFSHTKTMLERFHTLFGLRKFRSNQQETIDCALERRYHLFVLMPTGGGKSLCYQLPAVLDPGITFVVSPLRSLILDQTQKLLSLGIPCAALTSDRTPAEVSTIYAQCYAPEPKLKLVYITPEKIGQSDQLNKLFSHLYDNNNLARFVVDEAHCISDWGHDFRPDFVKIGILRARYPRIPFILLTATATPRVQRDILHQMKLDRHISKLFIQSFNRSNLVYKCFLKGKTDGALARTAQLCLSEQFVGLCGIVYCFSRAECEKSASYLTKNGVTAQAYHAGLIDQERTDVQTRWANDEYQVICATIAFGMGIDKPNVRFVIHLSMPKSIEGYYQESGRAGRDGEQAYCYLFYSYQDLIKTKRLIMTEQSANATNEAKNVRIDNLHCVYAYCLNNVDCRRTLLLEYFGEQYLSSQCKKYIETRCDNCCSVAQTKLVDFTALVKHVISLVDQLTKQFKSATINQVIDILKGSKQRAIKDAGFDKLEQFNIAEEVSRTNLERLLSKLILDGYLHQDISINDAYGTATAYIRVGKTNIFSTPITLSVCIKKENPNASSAISNISTRNRLVDSCLMKLKDEMKLISSQYHIKYSTILSEKALKQMATIMPRTKQEMLRKTVEMTTIKYDMYKLDRLLAITCQFGSKMDEEEGDDSANNGLKRKRETTLTSSYFQDKANTMSKKKK</sequence>
<dbReference type="GO" id="GO:0005694">
    <property type="term" value="C:chromosome"/>
    <property type="evidence" value="ECO:0007669"/>
    <property type="project" value="TreeGrafter"/>
</dbReference>
<dbReference type="GO" id="GO:0006260">
    <property type="term" value="P:DNA replication"/>
    <property type="evidence" value="ECO:0007669"/>
    <property type="project" value="InterPro"/>
</dbReference>
<feature type="domain" description="Helicase C-terminal" evidence="21">
    <location>
        <begin position="1430"/>
        <end position="1573"/>
    </location>
</feature>
<reference evidence="22" key="1">
    <citation type="submission" date="2021-02" db="EMBL/GenBank/DDBJ databases">
        <authorList>
            <person name="Nowell W R."/>
        </authorList>
    </citation>
    <scope>NUCLEOTIDE SEQUENCE</scope>
</reference>
<dbReference type="Pfam" id="PF13639">
    <property type="entry name" value="zf-RING_2"/>
    <property type="match status" value="1"/>
</dbReference>
<keyword evidence="8" id="KW-0862">Zinc</keyword>
<dbReference type="Pfam" id="PF00271">
    <property type="entry name" value="Helicase_C"/>
    <property type="match status" value="1"/>
</dbReference>
<comment type="subcellular location">
    <subcellularLocation>
        <location evidence="1">Nucleus</location>
    </subcellularLocation>
</comment>
<dbReference type="GO" id="GO:0008270">
    <property type="term" value="F:zinc ion binding"/>
    <property type="evidence" value="ECO:0007669"/>
    <property type="project" value="UniProtKB-KW"/>
</dbReference>
<dbReference type="SMART" id="SM00320">
    <property type="entry name" value="WD40"/>
    <property type="match status" value="2"/>
</dbReference>
<dbReference type="InterPro" id="IPR001680">
    <property type="entry name" value="WD40_rpt"/>
</dbReference>
<dbReference type="SUPFAM" id="SSF57850">
    <property type="entry name" value="RING/U-box"/>
    <property type="match status" value="2"/>
</dbReference>
<keyword evidence="5 16" id="KW-0863">Zinc-finger</keyword>
<dbReference type="Gene3D" id="1.10.10.10">
    <property type="entry name" value="Winged helix-like DNA-binding domain superfamily/Winged helix DNA-binding domain"/>
    <property type="match status" value="1"/>
</dbReference>
<proteinExistence type="inferred from homology"/>
<dbReference type="InterPro" id="IPR015943">
    <property type="entry name" value="WD40/YVTN_repeat-like_dom_sf"/>
</dbReference>
<evidence type="ECO:0000259" key="19">
    <source>
        <dbReference type="PROSITE" id="PS50089"/>
    </source>
</evidence>
<name>A0A819RX64_9BILA</name>
<evidence type="ECO:0000256" key="8">
    <source>
        <dbReference type="ARBA" id="ARBA00022833"/>
    </source>
</evidence>
<dbReference type="PROSITE" id="PS00690">
    <property type="entry name" value="DEAH_ATP_HELICASE"/>
    <property type="match status" value="1"/>
</dbReference>
<dbReference type="PROSITE" id="PS50089">
    <property type="entry name" value="ZF_RING_2"/>
    <property type="match status" value="2"/>
</dbReference>
<keyword evidence="11" id="KW-0413">Isomerase</keyword>
<dbReference type="InterPro" id="IPR001650">
    <property type="entry name" value="Helicase_C-like"/>
</dbReference>
<keyword evidence="4" id="KW-0547">Nucleotide-binding</keyword>
<evidence type="ECO:0000256" key="15">
    <source>
        <dbReference type="ARBA" id="ARBA00044542"/>
    </source>
</evidence>
<feature type="region of interest" description="Disordered" evidence="18">
    <location>
        <begin position="1830"/>
        <end position="1849"/>
    </location>
</feature>
<evidence type="ECO:0000256" key="14">
    <source>
        <dbReference type="ARBA" id="ARBA00034808"/>
    </source>
</evidence>
<comment type="similarity">
    <text evidence="3">Belongs to the SKP1 family.</text>
</comment>
<dbReference type="PANTHER" id="PTHR13710">
    <property type="entry name" value="DNA HELICASE RECQ FAMILY MEMBER"/>
    <property type="match status" value="1"/>
</dbReference>
<dbReference type="GO" id="GO:0005829">
    <property type="term" value="C:cytosol"/>
    <property type="evidence" value="ECO:0007669"/>
    <property type="project" value="UniProtKB-ARBA"/>
</dbReference>
<evidence type="ECO:0000256" key="4">
    <source>
        <dbReference type="ARBA" id="ARBA00022741"/>
    </source>
</evidence>
<dbReference type="SUPFAM" id="SSF52540">
    <property type="entry name" value="P-loop containing nucleoside triphosphate hydrolases"/>
    <property type="match status" value="1"/>
</dbReference>
<dbReference type="InterPro" id="IPR032284">
    <property type="entry name" value="RecQ_Zn-bd"/>
</dbReference>
<feature type="domain" description="RING-type" evidence="19">
    <location>
        <begin position="1024"/>
        <end position="1067"/>
    </location>
</feature>
<dbReference type="SUPFAM" id="SSF46785">
    <property type="entry name" value="Winged helix' DNA-binding domain"/>
    <property type="match status" value="1"/>
</dbReference>
<evidence type="ECO:0000256" key="7">
    <source>
        <dbReference type="ARBA" id="ARBA00022806"/>
    </source>
</evidence>
<evidence type="ECO:0000259" key="20">
    <source>
        <dbReference type="PROSITE" id="PS51192"/>
    </source>
</evidence>
<dbReference type="PROSITE" id="PS51194">
    <property type="entry name" value="HELICASE_CTER"/>
    <property type="match status" value="1"/>
</dbReference>
<dbReference type="SMART" id="SM00487">
    <property type="entry name" value="DEXDc"/>
    <property type="match status" value="1"/>
</dbReference>
<evidence type="ECO:0000256" key="5">
    <source>
        <dbReference type="ARBA" id="ARBA00022771"/>
    </source>
</evidence>
<dbReference type="GO" id="GO:0003677">
    <property type="term" value="F:DNA binding"/>
    <property type="evidence" value="ECO:0007669"/>
    <property type="project" value="UniProtKB-KW"/>
</dbReference>
<evidence type="ECO:0000313" key="23">
    <source>
        <dbReference type="Proteomes" id="UP000663842"/>
    </source>
</evidence>
<feature type="compositionally biased region" description="Basic and acidic residues" evidence="18">
    <location>
        <begin position="147"/>
        <end position="161"/>
    </location>
</feature>
<dbReference type="InterPro" id="IPR016072">
    <property type="entry name" value="Skp1_comp_dimer"/>
</dbReference>
<evidence type="ECO:0000256" key="10">
    <source>
        <dbReference type="ARBA" id="ARBA00023125"/>
    </source>
</evidence>
<dbReference type="PANTHER" id="PTHR13710:SF153">
    <property type="entry name" value="RECQ-LIKE DNA HELICASE BLM"/>
    <property type="match status" value="1"/>
</dbReference>
<dbReference type="GO" id="GO:0000724">
    <property type="term" value="P:double-strand break repair via homologous recombination"/>
    <property type="evidence" value="ECO:0007669"/>
    <property type="project" value="TreeGrafter"/>
</dbReference>
<dbReference type="InterPro" id="IPR011545">
    <property type="entry name" value="DEAD/DEAH_box_helicase_dom"/>
</dbReference>
<dbReference type="Gene3D" id="3.30.710.10">
    <property type="entry name" value="Potassium Channel Kv1.1, Chain A"/>
    <property type="match status" value="2"/>
</dbReference>
<dbReference type="SMART" id="SM00956">
    <property type="entry name" value="RQC"/>
    <property type="match status" value="1"/>
</dbReference>
<keyword evidence="5 16" id="KW-0479">Metal-binding</keyword>
<comment type="catalytic activity">
    <reaction evidence="13">
        <text>Couples ATP hydrolysis with the unwinding of duplex DNA by translocating in the 3'-5' direction.</text>
        <dbReference type="EC" id="5.6.2.4"/>
    </reaction>
</comment>
<dbReference type="InterPro" id="IPR001232">
    <property type="entry name" value="SKP1-like"/>
</dbReference>
<dbReference type="SMART" id="SM00512">
    <property type="entry name" value="Skp1"/>
    <property type="match status" value="2"/>
</dbReference>
<dbReference type="InterPro" id="IPR004589">
    <property type="entry name" value="DNA_helicase_ATP-dep_RecQ"/>
</dbReference>
<feature type="coiled-coil region" evidence="17">
    <location>
        <begin position="300"/>
        <end position="327"/>
    </location>
</feature>
<evidence type="ECO:0000256" key="17">
    <source>
        <dbReference type="SAM" id="Coils"/>
    </source>
</evidence>
<dbReference type="SUPFAM" id="SSF81382">
    <property type="entry name" value="Skp1 dimerisation domain-like"/>
    <property type="match status" value="2"/>
</dbReference>
<dbReference type="CDD" id="cd18794">
    <property type="entry name" value="SF2_C_RecQ"/>
    <property type="match status" value="1"/>
</dbReference>
<comment type="caution">
    <text evidence="22">The sequence shown here is derived from an EMBL/GenBank/DDBJ whole genome shotgun (WGS) entry which is preliminary data.</text>
</comment>
<dbReference type="SUPFAM" id="SSF54695">
    <property type="entry name" value="POZ domain"/>
    <property type="match status" value="1"/>
</dbReference>
<dbReference type="CDD" id="cd16450">
    <property type="entry name" value="mRING-C3HGC3_RFWD3"/>
    <property type="match status" value="1"/>
</dbReference>
<evidence type="ECO:0000259" key="21">
    <source>
        <dbReference type="PROSITE" id="PS51194"/>
    </source>
</evidence>
<dbReference type="GO" id="GO:0043138">
    <property type="term" value="F:3'-5' DNA helicase activity"/>
    <property type="evidence" value="ECO:0007669"/>
    <property type="project" value="UniProtKB-EC"/>
</dbReference>
<dbReference type="Proteomes" id="UP000663842">
    <property type="component" value="Unassembled WGS sequence"/>
</dbReference>
<feature type="region of interest" description="Disordered" evidence="18">
    <location>
        <begin position="146"/>
        <end position="202"/>
    </location>
</feature>
<comment type="similarity">
    <text evidence="2">Belongs to the helicase family. RecQ subfamily.</text>
</comment>
<dbReference type="Gene3D" id="1.10.150.80">
    <property type="entry name" value="HRDC domain"/>
    <property type="match status" value="1"/>
</dbReference>
<evidence type="ECO:0000256" key="13">
    <source>
        <dbReference type="ARBA" id="ARBA00034617"/>
    </source>
</evidence>
<dbReference type="InterPro" id="IPR056527">
    <property type="entry name" value="WD40_RFWD3"/>
</dbReference>
<keyword evidence="6" id="KW-0378">Hydrolase</keyword>
<dbReference type="PROSITE" id="PS51192">
    <property type="entry name" value="HELICASE_ATP_BIND_1"/>
    <property type="match status" value="1"/>
</dbReference>
<dbReference type="GO" id="GO:0009378">
    <property type="term" value="F:four-way junction helicase activity"/>
    <property type="evidence" value="ECO:0007669"/>
    <property type="project" value="TreeGrafter"/>
</dbReference>
<dbReference type="SUPFAM" id="SSF50978">
    <property type="entry name" value="WD40 repeat-like"/>
    <property type="match status" value="1"/>
</dbReference>
<dbReference type="NCBIfam" id="TIGR00614">
    <property type="entry name" value="recQ_fam"/>
    <property type="match status" value="1"/>
</dbReference>
<dbReference type="InterPro" id="IPR036388">
    <property type="entry name" value="WH-like_DNA-bd_sf"/>
</dbReference>
<organism evidence="22 23">
    <name type="scientific">Rotaria magnacalcarata</name>
    <dbReference type="NCBI Taxonomy" id="392030"/>
    <lineage>
        <taxon>Eukaryota</taxon>
        <taxon>Metazoa</taxon>
        <taxon>Spiralia</taxon>
        <taxon>Gnathifera</taxon>
        <taxon>Rotifera</taxon>
        <taxon>Eurotatoria</taxon>
        <taxon>Bdelloidea</taxon>
        <taxon>Philodinida</taxon>
        <taxon>Philodinidae</taxon>
        <taxon>Rotaria</taxon>
    </lineage>
</organism>
<dbReference type="GO" id="GO:0005524">
    <property type="term" value="F:ATP binding"/>
    <property type="evidence" value="ECO:0007669"/>
    <property type="project" value="UniProtKB-KW"/>
</dbReference>
<keyword evidence="7" id="KW-0347">Helicase</keyword>
<dbReference type="Pfam" id="PF09382">
    <property type="entry name" value="RQC"/>
    <property type="match status" value="1"/>
</dbReference>
<dbReference type="Gene3D" id="3.30.40.10">
    <property type="entry name" value="Zinc/RING finger domain, C3HC4 (zinc finger)"/>
    <property type="match status" value="2"/>
</dbReference>
<dbReference type="InterPro" id="IPR027417">
    <property type="entry name" value="P-loop_NTPase"/>
</dbReference>
<dbReference type="InterPro" id="IPR036296">
    <property type="entry name" value="SKP1-like_dim_sf"/>
</dbReference>
<dbReference type="InterPro" id="IPR001841">
    <property type="entry name" value="Znf_RING"/>
</dbReference>
<evidence type="ECO:0000256" key="11">
    <source>
        <dbReference type="ARBA" id="ARBA00023235"/>
    </source>
</evidence>
<dbReference type="SMART" id="SM00490">
    <property type="entry name" value="HELICc"/>
    <property type="match status" value="1"/>
</dbReference>
<dbReference type="CDD" id="cd18322">
    <property type="entry name" value="BTB_POZ_SKP1"/>
    <property type="match status" value="1"/>
</dbReference>
<feature type="domain" description="Helicase ATP-binding" evidence="20">
    <location>
        <begin position="1220"/>
        <end position="1395"/>
    </location>
</feature>
<dbReference type="InterPro" id="IPR044876">
    <property type="entry name" value="HRDC_dom_sf"/>
</dbReference>
<dbReference type="Pfam" id="PF23419">
    <property type="entry name" value="WD40_RFWD3"/>
    <property type="match status" value="1"/>
</dbReference>
<dbReference type="Pfam" id="PF01466">
    <property type="entry name" value="Skp1"/>
    <property type="match status" value="2"/>
</dbReference>
<dbReference type="EMBL" id="CAJOBF010002592">
    <property type="protein sequence ID" value="CAF4044493.1"/>
    <property type="molecule type" value="Genomic_DNA"/>
</dbReference>
<dbReference type="FunFam" id="3.30.710.10:FF:000124">
    <property type="entry name" value="Protein CBG09126"/>
    <property type="match status" value="1"/>
</dbReference>
<dbReference type="FunFam" id="3.40.50.300:FF:000340">
    <property type="entry name" value="Bloom syndrome, RecQ helicase"/>
    <property type="match status" value="1"/>
</dbReference>
<dbReference type="EC" id="5.6.2.4" evidence="14"/>
<evidence type="ECO:0000256" key="2">
    <source>
        <dbReference type="ARBA" id="ARBA00005446"/>
    </source>
</evidence>
<dbReference type="Pfam" id="PF03931">
    <property type="entry name" value="Skp1_POZ"/>
    <property type="match status" value="1"/>
</dbReference>
<dbReference type="GO" id="GO:0006511">
    <property type="term" value="P:ubiquitin-dependent protein catabolic process"/>
    <property type="evidence" value="ECO:0007669"/>
    <property type="project" value="InterPro"/>
</dbReference>
<dbReference type="InterPro" id="IPR036390">
    <property type="entry name" value="WH_DNA-bd_sf"/>
</dbReference>
<evidence type="ECO:0000256" key="3">
    <source>
        <dbReference type="ARBA" id="ARBA00009993"/>
    </source>
</evidence>
<evidence type="ECO:0000256" key="18">
    <source>
        <dbReference type="SAM" id="MobiDB-lite"/>
    </source>
</evidence>
<dbReference type="GO" id="GO:0016787">
    <property type="term" value="F:hydrolase activity"/>
    <property type="evidence" value="ECO:0007669"/>
    <property type="project" value="UniProtKB-KW"/>
</dbReference>
<dbReference type="SMART" id="SM00184">
    <property type="entry name" value="RING"/>
    <property type="match status" value="2"/>
</dbReference>
<feature type="domain" description="RING-type" evidence="19">
    <location>
        <begin position="212"/>
        <end position="255"/>
    </location>
</feature>
<dbReference type="FunFam" id="3.30.710.10:FF:000018">
    <property type="entry name" value="S-phase kinase-associated protein 1"/>
    <property type="match status" value="1"/>
</dbReference>
<dbReference type="Pfam" id="PF00270">
    <property type="entry name" value="DEAD"/>
    <property type="match status" value="1"/>
</dbReference>
<dbReference type="InterPro" id="IPR036322">
    <property type="entry name" value="WD40_repeat_dom_sf"/>
</dbReference>
<keyword evidence="12" id="KW-0539">Nucleus</keyword>
<keyword evidence="9" id="KW-0067">ATP-binding</keyword>
<dbReference type="GO" id="GO:0005634">
    <property type="term" value="C:nucleus"/>
    <property type="evidence" value="ECO:0007669"/>
    <property type="project" value="UniProtKB-SubCell"/>
</dbReference>
<accession>A0A819RX64</accession>
<evidence type="ECO:0000313" key="22">
    <source>
        <dbReference type="EMBL" id="CAF4044493.1"/>
    </source>
</evidence>
<dbReference type="InterPro" id="IPR002464">
    <property type="entry name" value="DNA/RNA_helicase_DEAH_CS"/>
</dbReference>
<dbReference type="FunFam" id="3.40.50.300:FF:001389">
    <property type="entry name" value="ATP-dependent DNA helicase RecQ"/>
    <property type="match status" value="1"/>
</dbReference>
<dbReference type="Gene3D" id="2.130.10.10">
    <property type="entry name" value="YVTN repeat-like/Quinoprotein amine dehydrogenase"/>
    <property type="match status" value="1"/>
</dbReference>
<evidence type="ECO:0000256" key="12">
    <source>
        <dbReference type="ARBA" id="ARBA00023242"/>
    </source>
</evidence>
<evidence type="ECO:0000256" key="6">
    <source>
        <dbReference type="ARBA" id="ARBA00022801"/>
    </source>
</evidence>
<dbReference type="Pfam" id="PF16124">
    <property type="entry name" value="RecQ_Zn_bind"/>
    <property type="match status" value="1"/>
</dbReference>
<evidence type="ECO:0000256" key="16">
    <source>
        <dbReference type="PROSITE-ProRule" id="PRU00175"/>
    </source>
</evidence>
<evidence type="ECO:0000256" key="1">
    <source>
        <dbReference type="ARBA" id="ARBA00004123"/>
    </source>
</evidence>
<dbReference type="InterPro" id="IPR014001">
    <property type="entry name" value="Helicase_ATP-bd"/>
</dbReference>
<gene>
    <name evidence="22" type="ORF">UXM345_LOCUS18813</name>
</gene>
<keyword evidence="10" id="KW-0238">DNA-binding</keyword>
<dbReference type="InterPro" id="IPR018982">
    <property type="entry name" value="RQC_domain"/>
</dbReference>
<dbReference type="Gene3D" id="3.40.50.300">
    <property type="entry name" value="P-loop containing nucleotide triphosphate hydrolases"/>
    <property type="match status" value="2"/>
</dbReference>
<protein>
    <recommendedName>
        <fullName evidence="14">DNA 3'-5' helicase</fullName>
        <ecNumber evidence="14">5.6.2.4</ecNumber>
    </recommendedName>
    <alternativeName>
        <fullName evidence="15">DNA 3'-5' helicase BLM</fullName>
    </alternativeName>
</protein>
<dbReference type="InterPro" id="IPR011333">
    <property type="entry name" value="SKP1/BTB/POZ_sf"/>
</dbReference>
<feature type="region of interest" description="Disordered" evidence="18">
    <location>
        <begin position="769"/>
        <end position="789"/>
    </location>
</feature>
<dbReference type="InterPro" id="IPR016073">
    <property type="entry name" value="Skp1_comp_POZ"/>
</dbReference>
<evidence type="ECO:0000256" key="9">
    <source>
        <dbReference type="ARBA" id="ARBA00022840"/>
    </source>
</evidence>
<keyword evidence="17" id="KW-0175">Coiled coil</keyword>
<dbReference type="InterPro" id="IPR013083">
    <property type="entry name" value="Znf_RING/FYVE/PHD"/>
</dbReference>